<dbReference type="Proteomes" id="UP000299102">
    <property type="component" value="Unassembled WGS sequence"/>
</dbReference>
<gene>
    <name evidence="2" type="ORF">EVAR_98809_1</name>
</gene>
<reference evidence="2 3" key="1">
    <citation type="journal article" date="2019" name="Commun. Biol.">
        <title>The bagworm genome reveals a unique fibroin gene that provides high tensile strength.</title>
        <authorList>
            <person name="Kono N."/>
            <person name="Nakamura H."/>
            <person name="Ohtoshi R."/>
            <person name="Tomita M."/>
            <person name="Numata K."/>
            <person name="Arakawa K."/>
        </authorList>
    </citation>
    <scope>NUCLEOTIDE SEQUENCE [LARGE SCALE GENOMIC DNA]</scope>
</reference>
<evidence type="ECO:0000313" key="2">
    <source>
        <dbReference type="EMBL" id="GBP66854.1"/>
    </source>
</evidence>
<evidence type="ECO:0000256" key="1">
    <source>
        <dbReference type="SAM" id="MobiDB-lite"/>
    </source>
</evidence>
<feature type="region of interest" description="Disordered" evidence="1">
    <location>
        <begin position="40"/>
        <end position="72"/>
    </location>
</feature>
<sequence>PYLRVLFFNIPLAYHFKFSRVILTKGYVLEAYERAVLDGEATGGQGERPLDTEWRNRHGDRRRLPPRLRDHT</sequence>
<protein>
    <submittedName>
        <fullName evidence="2">Uncharacterized protein</fullName>
    </submittedName>
</protein>
<dbReference type="EMBL" id="BGZK01000969">
    <property type="protein sequence ID" value="GBP66854.1"/>
    <property type="molecule type" value="Genomic_DNA"/>
</dbReference>
<evidence type="ECO:0000313" key="3">
    <source>
        <dbReference type="Proteomes" id="UP000299102"/>
    </source>
</evidence>
<feature type="compositionally biased region" description="Basic and acidic residues" evidence="1">
    <location>
        <begin position="48"/>
        <end position="57"/>
    </location>
</feature>
<organism evidence="2 3">
    <name type="scientific">Eumeta variegata</name>
    <name type="common">Bagworm moth</name>
    <name type="synonym">Eumeta japonica</name>
    <dbReference type="NCBI Taxonomy" id="151549"/>
    <lineage>
        <taxon>Eukaryota</taxon>
        <taxon>Metazoa</taxon>
        <taxon>Ecdysozoa</taxon>
        <taxon>Arthropoda</taxon>
        <taxon>Hexapoda</taxon>
        <taxon>Insecta</taxon>
        <taxon>Pterygota</taxon>
        <taxon>Neoptera</taxon>
        <taxon>Endopterygota</taxon>
        <taxon>Lepidoptera</taxon>
        <taxon>Glossata</taxon>
        <taxon>Ditrysia</taxon>
        <taxon>Tineoidea</taxon>
        <taxon>Psychidae</taxon>
        <taxon>Oiketicinae</taxon>
        <taxon>Eumeta</taxon>
    </lineage>
</organism>
<proteinExistence type="predicted"/>
<keyword evidence="3" id="KW-1185">Reference proteome</keyword>
<comment type="caution">
    <text evidence="2">The sequence shown here is derived from an EMBL/GenBank/DDBJ whole genome shotgun (WGS) entry which is preliminary data.</text>
</comment>
<name>A0A4C1XW41_EUMVA</name>
<dbReference type="AlphaFoldDB" id="A0A4C1XW41"/>
<feature type="non-terminal residue" evidence="2">
    <location>
        <position position="1"/>
    </location>
</feature>
<accession>A0A4C1XW41</accession>